<proteinExistence type="predicted"/>
<dbReference type="Pfam" id="PF13432">
    <property type="entry name" value="TPR_16"/>
    <property type="match status" value="2"/>
</dbReference>
<sequence length="400" mass="45728">VLVALLFGFTIGKAWERYKLRGGRWIDRRKARKSPHYILGLNFLVSNQIDLAIEELSNAAGLDADALEVHMILGNLYREKGQVARAIQVHQDLLQRSGLSTIEHTYVLLCLGLDFKRGGIVDRALETFNEVLRLDSDNRYALLNLGRLYEDQHQWPEAYAIRKRVMALAEPESQASHRSILAFLETEIGQEARSKTDVKEAISRFESAIELDKSTVPAYLNLGDVRLASGDAKGAISAWEHIINVEPNRAYLAFDRLDDTYPKIGSPKKFQELCRQLISSNPFDWRARQALARHLTERGSVRDALELLLEALVHNPHALSIHQSILQTLTELNFDTALVQRYVELTRGAIFYLDPHICINCHYRSSELLWQCPQCHEWKTFLEERMAPAKEPVNPHSERE</sequence>
<evidence type="ECO:0000256" key="3">
    <source>
        <dbReference type="ARBA" id="ARBA00022803"/>
    </source>
</evidence>
<dbReference type="GO" id="GO:0046872">
    <property type="term" value="F:metal ion binding"/>
    <property type="evidence" value="ECO:0007669"/>
    <property type="project" value="UniProtKB-KW"/>
</dbReference>
<dbReference type="Pfam" id="PF18073">
    <property type="entry name" value="Zn_ribbon_LapB"/>
    <property type="match status" value="1"/>
</dbReference>
<name>A0A381RDK4_9ZZZZ</name>
<keyword evidence="3" id="KW-0802">TPR repeat</keyword>
<protein>
    <recommendedName>
        <fullName evidence="4">LapB rubredoxin metal binding domain-containing protein</fullName>
    </recommendedName>
</protein>
<keyword evidence="2" id="KW-0677">Repeat</keyword>
<dbReference type="InterPro" id="IPR036280">
    <property type="entry name" value="Multihaem_cyt_sf"/>
</dbReference>
<evidence type="ECO:0000259" key="4">
    <source>
        <dbReference type="Pfam" id="PF18073"/>
    </source>
</evidence>
<dbReference type="PROSITE" id="PS50005">
    <property type="entry name" value="TPR"/>
    <property type="match status" value="2"/>
</dbReference>
<feature type="non-terminal residue" evidence="5">
    <location>
        <position position="1"/>
    </location>
</feature>
<reference evidence="5" key="1">
    <citation type="submission" date="2018-05" db="EMBL/GenBank/DDBJ databases">
        <authorList>
            <person name="Lanie J.A."/>
            <person name="Ng W.-L."/>
            <person name="Kazmierczak K.M."/>
            <person name="Andrzejewski T.M."/>
            <person name="Davidsen T.M."/>
            <person name="Wayne K.J."/>
            <person name="Tettelin H."/>
            <person name="Glass J.I."/>
            <person name="Rusch D."/>
            <person name="Podicherti R."/>
            <person name="Tsui H.-C.T."/>
            <person name="Winkler M.E."/>
        </authorList>
    </citation>
    <scope>NUCLEOTIDE SEQUENCE</scope>
</reference>
<accession>A0A381RDK4</accession>
<dbReference type="PANTHER" id="PTHR45586">
    <property type="entry name" value="TPR REPEAT-CONTAINING PROTEIN PA4667"/>
    <property type="match status" value="1"/>
</dbReference>
<dbReference type="InterPro" id="IPR011990">
    <property type="entry name" value="TPR-like_helical_dom_sf"/>
</dbReference>
<evidence type="ECO:0000313" key="5">
    <source>
        <dbReference type="EMBL" id="SUZ89651.1"/>
    </source>
</evidence>
<feature type="domain" description="LapB rubredoxin metal binding" evidence="4">
    <location>
        <begin position="356"/>
        <end position="381"/>
    </location>
</feature>
<organism evidence="5">
    <name type="scientific">marine metagenome</name>
    <dbReference type="NCBI Taxonomy" id="408172"/>
    <lineage>
        <taxon>unclassified sequences</taxon>
        <taxon>metagenomes</taxon>
        <taxon>ecological metagenomes</taxon>
    </lineage>
</organism>
<evidence type="ECO:0000256" key="1">
    <source>
        <dbReference type="ARBA" id="ARBA00022723"/>
    </source>
</evidence>
<dbReference type="EMBL" id="UINC01001829">
    <property type="protein sequence ID" value="SUZ89651.1"/>
    <property type="molecule type" value="Genomic_DNA"/>
</dbReference>
<dbReference type="SUPFAM" id="SSF48695">
    <property type="entry name" value="Multiheme cytochromes"/>
    <property type="match status" value="1"/>
</dbReference>
<gene>
    <name evidence="5" type="ORF">METZ01_LOCUS42505</name>
</gene>
<keyword evidence="1" id="KW-0479">Metal-binding</keyword>
<dbReference type="InterPro" id="IPR051012">
    <property type="entry name" value="CellSynth/LPSAsmb/PSIAsmb"/>
</dbReference>
<dbReference type="InterPro" id="IPR019734">
    <property type="entry name" value="TPR_rpt"/>
</dbReference>
<dbReference type="PANTHER" id="PTHR45586:SF1">
    <property type="entry name" value="LIPOPOLYSACCHARIDE ASSEMBLY PROTEIN B"/>
    <property type="match status" value="1"/>
</dbReference>
<dbReference type="SMART" id="SM00028">
    <property type="entry name" value="TPR"/>
    <property type="match status" value="6"/>
</dbReference>
<dbReference type="Gene3D" id="1.25.40.10">
    <property type="entry name" value="Tetratricopeptide repeat domain"/>
    <property type="match status" value="3"/>
</dbReference>
<dbReference type="InterPro" id="IPR041166">
    <property type="entry name" value="Rubredoxin_2"/>
</dbReference>
<dbReference type="Pfam" id="PF13176">
    <property type="entry name" value="TPR_7"/>
    <property type="match status" value="1"/>
</dbReference>
<dbReference type="AlphaFoldDB" id="A0A381RDK4"/>
<dbReference type="SUPFAM" id="SSF48452">
    <property type="entry name" value="TPR-like"/>
    <property type="match status" value="1"/>
</dbReference>
<evidence type="ECO:0000256" key="2">
    <source>
        <dbReference type="ARBA" id="ARBA00022737"/>
    </source>
</evidence>